<evidence type="ECO:0000313" key="1">
    <source>
        <dbReference type="EMBL" id="SUX18548.1"/>
    </source>
</evidence>
<dbReference type="PANTHER" id="PTHR11102">
    <property type="entry name" value="SEL-1-LIKE PROTEIN"/>
    <property type="match status" value="1"/>
</dbReference>
<dbReference type="EMBL" id="UFUW01000001">
    <property type="protein sequence ID" value="SUX18548.1"/>
    <property type="molecule type" value="Genomic_DNA"/>
</dbReference>
<dbReference type="SMART" id="SM00671">
    <property type="entry name" value="SEL1"/>
    <property type="match status" value="8"/>
</dbReference>
<dbReference type="InterPro" id="IPR011990">
    <property type="entry name" value="TPR-like_helical_dom_sf"/>
</dbReference>
<dbReference type="AlphaFoldDB" id="A0A381DYR8"/>
<dbReference type="PROSITE" id="PS51257">
    <property type="entry name" value="PROKAR_LIPOPROTEIN"/>
    <property type="match status" value="1"/>
</dbReference>
<proteinExistence type="predicted"/>
<dbReference type="Gene3D" id="1.25.40.10">
    <property type="entry name" value="Tetratricopeptide repeat domain"/>
    <property type="match status" value="2"/>
</dbReference>
<dbReference type="PANTHER" id="PTHR11102:SF160">
    <property type="entry name" value="ERAD-ASSOCIATED E3 UBIQUITIN-PROTEIN LIGASE COMPONENT HRD3"/>
    <property type="match status" value="1"/>
</dbReference>
<gene>
    <name evidence="1" type="ORF">NCTC13294_00296</name>
</gene>
<dbReference type="SUPFAM" id="SSF81901">
    <property type="entry name" value="HCP-like"/>
    <property type="match status" value="2"/>
</dbReference>
<dbReference type="Proteomes" id="UP000254572">
    <property type="component" value="Unassembled WGS sequence"/>
</dbReference>
<dbReference type="InterPro" id="IPR050767">
    <property type="entry name" value="Sel1_AlgK"/>
</dbReference>
<organism evidence="1 2">
    <name type="scientific">Cardiobacterium valvarum</name>
    <dbReference type="NCBI Taxonomy" id="194702"/>
    <lineage>
        <taxon>Bacteria</taxon>
        <taxon>Pseudomonadati</taxon>
        <taxon>Pseudomonadota</taxon>
        <taxon>Gammaproteobacteria</taxon>
        <taxon>Cardiobacteriales</taxon>
        <taxon>Cardiobacteriaceae</taxon>
        <taxon>Cardiobacterium</taxon>
    </lineage>
</organism>
<name>A0A381DYR8_9GAMM</name>
<dbReference type="OrthoDB" id="6429934at2"/>
<evidence type="ECO:0000313" key="2">
    <source>
        <dbReference type="Proteomes" id="UP000254572"/>
    </source>
</evidence>
<dbReference type="InterPro" id="IPR006597">
    <property type="entry name" value="Sel1-like"/>
</dbReference>
<reference evidence="1 2" key="1">
    <citation type="submission" date="2018-06" db="EMBL/GenBank/DDBJ databases">
        <authorList>
            <consortium name="Pathogen Informatics"/>
            <person name="Doyle S."/>
        </authorList>
    </citation>
    <scope>NUCLEOTIDE SEQUENCE [LARGE SCALE GENOMIC DNA]</scope>
    <source>
        <strain evidence="1 2">NCTC13294</strain>
    </source>
</reference>
<sequence length="389" mass="41938">MEPIRQAFAQLIAAHDGELHQQLQHAAAACAQQDFAPAHTVLVPLAAAGEAQAQFILGAFYLYAQGVAQDVHQAIAYWQQAAAQGMALAQTSLGALYAAQGRDDEARGLLAQAAAQGEGYAASALQMFGAQPSAAVQRAIRILRGGDADGARRKLEALAREGNVEAIRYLAVMFQRGIGVAQDYAIAREWWGVALALQDDVAQYAMGELYFNGDGVTRDYAQARHYWEQAAAQGNSEAQRGLGVLFRDGHGVAQDYAEARRWLAQAAEQGLAVAQYEFGALLQAGFGGAVDEAAARHWWQLAALQGHVDAQLALGSLLLQRQDFTGAREWLQQAAAQNDAHAQYLLGLSYVFADDVEGHFDDIHTLWHRAAAQGHEEAQEALRKLHGEA</sequence>
<dbReference type="Pfam" id="PF08238">
    <property type="entry name" value="Sel1"/>
    <property type="match status" value="6"/>
</dbReference>
<protein>
    <submittedName>
        <fullName evidence="1">3-carboxymuconate cyclase</fullName>
    </submittedName>
</protein>
<accession>A0A381DYR8</accession>
<keyword evidence="2" id="KW-1185">Reference proteome</keyword>
<dbReference type="RefSeq" id="WP_115610611.1">
    <property type="nucleotide sequence ID" value="NZ_JBHLZC010000001.1"/>
</dbReference>